<dbReference type="SUPFAM" id="SSF50331">
    <property type="entry name" value="MOP-like"/>
    <property type="match status" value="1"/>
</dbReference>
<evidence type="ECO:0000256" key="4">
    <source>
        <dbReference type="ARBA" id="ARBA00022840"/>
    </source>
</evidence>
<dbReference type="PROSITE" id="PS00211">
    <property type="entry name" value="ABC_TRANSPORTER_1"/>
    <property type="match status" value="1"/>
</dbReference>
<evidence type="ECO:0000256" key="1">
    <source>
        <dbReference type="ARBA" id="ARBA00022448"/>
    </source>
</evidence>
<dbReference type="InterPro" id="IPR003439">
    <property type="entry name" value="ABC_transporter-like_ATP-bd"/>
</dbReference>
<dbReference type="Gene3D" id="3.40.50.300">
    <property type="entry name" value="P-loop containing nucleotide triphosphate hydrolases"/>
    <property type="match status" value="1"/>
</dbReference>
<sequence>MLSVQNLYTEYPNDKGETVKAAQDICFEVPEGKLFTLLGPSGCGKTTTLRSIAGLERPKSGVISVNGTTVYSSANNVFVAPNRRNFGMVFQSYAIWPHMNVFQNAAFPLEVGTKRFSKKEIHDKVMRVLTAVGLDQFADREATKMSGGQQQRLALARALVMEPKLLLLDEPLSNLDAKLRERMRFELKRMQRELGLTTIYVTHDQSEALALSHEIAVMSTGRIAQIGTPRDIYERPRNKFVADFVGLTNFIEATVEGPDEGENSYRVSTGIGQLKTTAYDSFSKGDAAVISVRPEDIRVHEHQRPEGVNVFEGTVAFKVFLGEYLDLQIKVGNREVLARAHPSIKAPVGDKVYLSLDPAKCICIVDDPKLKKAA</sequence>
<evidence type="ECO:0000256" key="2">
    <source>
        <dbReference type="ARBA" id="ARBA00022475"/>
    </source>
</evidence>
<proteinExistence type="predicted"/>
<dbReference type="Pfam" id="PF08402">
    <property type="entry name" value="TOBE_2"/>
    <property type="match status" value="1"/>
</dbReference>
<reference evidence="6 7" key="1">
    <citation type="submission" date="2018-04" db="EMBL/GenBank/DDBJ databases">
        <title>Genomic Encyclopedia of Type Strains, Phase IV (KMG-IV): sequencing the most valuable type-strain genomes for metagenomic binning, comparative biology and taxonomic classification.</title>
        <authorList>
            <person name="Goeker M."/>
        </authorList>
    </citation>
    <scope>NUCLEOTIDE SEQUENCE [LARGE SCALE GENOMIC DNA]</scope>
    <source>
        <strain evidence="6 7">DSM 10065</strain>
    </source>
</reference>
<dbReference type="Gene3D" id="2.40.50.140">
    <property type="entry name" value="Nucleic acid-binding proteins"/>
    <property type="match status" value="1"/>
</dbReference>
<dbReference type="InterPro" id="IPR003593">
    <property type="entry name" value="AAA+_ATPase"/>
</dbReference>
<evidence type="ECO:0000313" key="7">
    <source>
        <dbReference type="Proteomes" id="UP000246145"/>
    </source>
</evidence>
<dbReference type="FunFam" id="3.40.50.300:FF:000042">
    <property type="entry name" value="Maltose/maltodextrin ABC transporter, ATP-binding protein"/>
    <property type="match status" value="1"/>
</dbReference>
<name>A0A2U1CIL0_9BURK</name>
<evidence type="ECO:0000313" key="6">
    <source>
        <dbReference type="EMBL" id="PVY60831.1"/>
    </source>
</evidence>
<dbReference type="PROSITE" id="PS50893">
    <property type="entry name" value="ABC_TRANSPORTER_2"/>
    <property type="match status" value="1"/>
</dbReference>
<dbReference type="AlphaFoldDB" id="A0A2U1CIL0"/>
<dbReference type="PANTHER" id="PTHR42781">
    <property type="entry name" value="SPERMIDINE/PUTRESCINE IMPORT ATP-BINDING PROTEIN POTA"/>
    <property type="match status" value="1"/>
</dbReference>
<dbReference type="GO" id="GO:0005524">
    <property type="term" value="F:ATP binding"/>
    <property type="evidence" value="ECO:0007669"/>
    <property type="project" value="UniProtKB-KW"/>
</dbReference>
<protein>
    <submittedName>
        <fullName evidence="6">Iron(III) transport system ATP-binding protein</fullName>
    </submittedName>
</protein>
<dbReference type="OrthoDB" id="5298774at2"/>
<keyword evidence="2" id="KW-0472">Membrane</keyword>
<dbReference type="Proteomes" id="UP000246145">
    <property type="component" value="Unassembled WGS sequence"/>
</dbReference>
<dbReference type="EMBL" id="QEKO01000006">
    <property type="protein sequence ID" value="PVY60831.1"/>
    <property type="molecule type" value="Genomic_DNA"/>
</dbReference>
<comment type="caution">
    <text evidence="6">The sequence shown here is derived from an EMBL/GenBank/DDBJ whole genome shotgun (WGS) entry which is preliminary data.</text>
</comment>
<dbReference type="GO" id="GO:0043190">
    <property type="term" value="C:ATP-binding cassette (ABC) transporter complex"/>
    <property type="evidence" value="ECO:0007669"/>
    <property type="project" value="InterPro"/>
</dbReference>
<keyword evidence="7" id="KW-1185">Reference proteome</keyword>
<gene>
    <name evidence="6" type="ORF">C7440_3335</name>
</gene>
<keyword evidence="3" id="KW-0547">Nucleotide-binding</keyword>
<dbReference type="InterPro" id="IPR013611">
    <property type="entry name" value="Transp-assoc_OB_typ2"/>
</dbReference>
<keyword evidence="4 6" id="KW-0067">ATP-binding</keyword>
<keyword evidence="2" id="KW-1003">Cell membrane</keyword>
<dbReference type="GO" id="GO:0016887">
    <property type="term" value="F:ATP hydrolysis activity"/>
    <property type="evidence" value="ECO:0007669"/>
    <property type="project" value="InterPro"/>
</dbReference>
<dbReference type="PANTHER" id="PTHR42781:SF4">
    <property type="entry name" value="SPERMIDINE_PUTRESCINE IMPORT ATP-BINDING PROTEIN POTA"/>
    <property type="match status" value="1"/>
</dbReference>
<feature type="domain" description="ABC transporter" evidence="5">
    <location>
        <begin position="2"/>
        <end position="245"/>
    </location>
</feature>
<dbReference type="STRING" id="1231391.GCA_000308195_03040"/>
<dbReference type="InterPro" id="IPR012340">
    <property type="entry name" value="NA-bd_OB-fold"/>
</dbReference>
<accession>A0A2U1CIL0</accession>
<dbReference type="Pfam" id="PF00005">
    <property type="entry name" value="ABC_tran"/>
    <property type="match status" value="1"/>
</dbReference>
<dbReference type="SMART" id="SM00382">
    <property type="entry name" value="AAA"/>
    <property type="match status" value="1"/>
</dbReference>
<dbReference type="RefSeq" id="WP_017525388.1">
    <property type="nucleotide sequence ID" value="NZ_JACCEX010000007.1"/>
</dbReference>
<keyword evidence="1" id="KW-0813">Transport</keyword>
<dbReference type="GO" id="GO:0140359">
    <property type="term" value="F:ABC-type transporter activity"/>
    <property type="evidence" value="ECO:0007669"/>
    <property type="project" value="UniProtKB-ARBA"/>
</dbReference>
<dbReference type="InterPro" id="IPR027417">
    <property type="entry name" value="P-loop_NTPase"/>
</dbReference>
<dbReference type="InterPro" id="IPR050093">
    <property type="entry name" value="ABC_SmlMolc_Importer"/>
</dbReference>
<dbReference type="InterPro" id="IPR008995">
    <property type="entry name" value="Mo/tungstate-bd_C_term_dom"/>
</dbReference>
<dbReference type="SUPFAM" id="SSF52540">
    <property type="entry name" value="P-loop containing nucleoside triphosphate hydrolases"/>
    <property type="match status" value="1"/>
</dbReference>
<evidence type="ECO:0000256" key="3">
    <source>
        <dbReference type="ARBA" id="ARBA00022741"/>
    </source>
</evidence>
<evidence type="ECO:0000259" key="5">
    <source>
        <dbReference type="PROSITE" id="PS50893"/>
    </source>
</evidence>
<dbReference type="InterPro" id="IPR017871">
    <property type="entry name" value="ABC_transporter-like_CS"/>
</dbReference>
<organism evidence="6 7">
    <name type="scientific">Pusillimonas noertemannii</name>
    <dbReference type="NCBI Taxonomy" id="305977"/>
    <lineage>
        <taxon>Bacteria</taxon>
        <taxon>Pseudomonadati</taxon>
        <taxon>Pseudomonadota</taxon>
        <taxon>Betaproteobacteria</taxon>
        <taxon>Burkholderiales</taxon>
        <taxon>Alcaligenaceae</taxon>
        <taxon>Pusillimonas</taxon>
    </lineage>
</organism>